<feature type="transmembrane region" description="Helical" evidence="10">
    <location>
        <begin position="125"/>
        <end position="152"/>
    </location>
</feature>
<dbReference type="STRING" id="180088.A0A1J8QA67"/>
<comment type="subcellular location">
    <subcellularLocation>
        <location evidence="1">Cell membrane</location>
        <topology evidence="1">Multi-pass membrane protein</topology>
    </subcellularLocation>
</comment>
<evidence type="ECO:0000256" key="5">
    <source>
        <dbReference type="ARBA" id="ARBA00022692"/>
    </source>
</evidence>
<feature type="region of interest" description="Disordered" evidence="9">
    <location>
        <begin position="1"/>
        <end position="35"/>
    </location>
</feature>
<dbReference type="GO" id="GO:0015105">
    <property type="term" value="F:arsenite transmembrane transporter activity"/>
    <property type="evidence" value="ECO:0007669"/>
    <property type="project" value="TreeGrafter"/>
</dbReference>
<protein>
    <recommendedName>
        <fullName evidence="13">Arsenical-resistance protein ACR3</fullName>
    </recommendedName>
</protein>
<keyword evidence="3" id="KW-0813">Transport</keyword>
<feature type="transmembrane region" description="Helical" evidence="10">
    <location>
        <begin position="189"/>
        <end position="211"/>
    </location>
</feature>
<evidence type="ECO:0000256" key="7">
    <source>
        <dbReference type="ARBA" id="ARBA00022989"/>
    </source>
</evidence>
<evidence type="ECO:0000256" key="2">
    <source>
        <dbReference type="ARBA" id="ARBA00010110"/>
    </source>
</evidence>
<dbReference type="NCBIfam" id="TIGR00832">
    <property type="entry name" value="acr3"/>
    <property type="match status" value="1"/>
</dbReference>
<dbReference type="GO" id="GO:0046685">
    <property type="term" value="P:response to arsenic-containing substance"/>
    <property type="evidence" value="ECO:0007669"/>
    <property type="project" value="UniProtKB-KW"/>
</dbReference>
<dbReference type="Gene3D" id="1.20.1530.20">
    <property type="match status" value="1"/>
</dbReference>
<feature type="transmembrane region" description="Helical" evidence="10">
    <location>
        <begin position="92"/>
        <end position="113"/>
    </location>
</feature>
<dbReference type="Pfam" id="PF01758">
    <property type="entry name" value="SBF"/>
    <property type="match status" value="1"/>
</dbReference>
<dbReference type="InterPro" id="IPR004706">
    <property type="entry name" value="Arsenical-R_Acr3"/>
</dbReference>
<name>A0A1J8QA67_9AGAM</name>
<accession>A0A1J8QA67</accession>
<dbReference type="InterPro" id="IPR038770">
    <property type="entry name" value="Na+/solute_symporter_sf"/>
</dbReference>
<evidence type="ECO:0000256" key="8">
    <source>
        <dbReference type="ARBA" id="ARBA00023136"/>
    </source>
</evidence>
<evidence type="ECO:0000313" key="11">
    <source>
        <dbReference type="EMBL" id="OJA17893.1"/>
    </source>
</evidence>
<keyword evidence="4" id="KW-1003">Cell membrane</keyword>
<dbReference type="FunFam" id="1.20.1530.20:FF:000009">
    <property type="entry name" value="Arsenite transporter, ACR3 family"/>
    <property type="match status" value="1"/>
</dbReference>
<sequence length="804" mass="89803">MDNEEKSVMKSNAPPQASSDASSDHTYPHTQESVQKNNHHDLAAPQALFQKLGILDRLLTPAILVCMVVGVVIGEFVPGVQQAFDTVKFDSVSVPIAIGLIVMMWPILTKVRYEALSRILMSKRLWLHMGISMILNWIIGPLIMLGVAWATLPDLPTYRTGVILVGLARCIAMVMVWNQLAGGDGEYCAILVVVNSVLQIILYSPYAVLFVNVIGHTEQGVHLAYSSVAISVLIYLGIPLLAGIITRFTVIRLKSKEFFDKKFAPRFSPLAFIGLLYTIVVMFAYQGHHIVHNLGPVFRVFVPMILYFIIMWTSAFALIFYLARREVRRGITDRNFAYEMAVVQAFTAGSNNFELAIAVAIAVYGVGSDQALAATIGPLVEVPVLLALTWVAQYLRVKLRLPKAPGLRSINRRHVTPGSPLPLIFPGTGLYDPARAVEPKHPATRWKAHAFPRFSCLAFMLRAVPKSVLLRPEFERWEDPKERSRMIPMNRKEKRLDMSIFFMISKKKTNKRAVVRNRIAMRIRAAFELIVSRGADAEPKEIVEARDEELCVSEEPVISNVVRKLRKKQNQSARQSKLASLASSAIPSNLGLVSNPALTKHLILQDWTYVMSPSLLTYRMPLPDLIKHLREGLESIQAQAKKLDAVWALDRKPTVDVPLAIISEEPTTDWRQVAADEDELPTLFDFDEPEQEPNRSINKQKRPLKLFFPTLPPSVKLHSDGSSVALVTRDQSVRSPTRPIQPAPSVPSANKPSRRSLGSISDSPKTLRPHPTPSTFRMGAMDRLAATKNRPLVVLGRKPDRRPS</sequence>
<feature type="transmembrane region" description="Helical" evidence="10">
    <location>
        <begin position="305"/>
        <end position="324"/>
    </location>
</feature>
<gene>
    <name evidence="11" type="ORF">AZE42_08680</name>
</gene>
<evidence type="ECO:0000256" key="1">
    <source>
        <dbReference type="ARBA" id="ARBA00004651"/>
    </source>
</evidence>
<proteinExistence type="inferred from homology"/>
<evidence type="ECO:0000256" key="6">
    <source>
        <dbReference type="ARBA" id="ARBA00022849"/>
    </source>
</evidence>
<evidence type="ECO:0008006" key="13">
    <source>
        <dbReference type="Google" id="ProtNLM"/>
    </source>
</evidence>
<evidence type="ECO:0000256" key="10">
    <source>
        <dbReference type="SAM" id="Phobius"/>
    </source>
</evidence>
<feature type="transmembrane region" description="Helical" evidence="10">
    <location>
        <begin position="223"/>
        <end position="246"/>
    </location>
</feature>
<dbReference type="AlphaFoldDB" id="A0A1J8QA67"/>
<keyword evidence="8 10" id="KW-0472">Membrane</keyword>
<dbReference type="Proteomes" id="UP000183567">
    <property type="component" value="Unassembled WGS sequence"/>
</dbReference>
<dbReference type="PANTHER" id="PTHR43057">
    <property type="entry name" value="ARSENITE EFFLUX TRANSPORTER"/>
    <property type="match status" value="1"/>
</dbReference>
<dbReference type="PANTHER" id="PTHR43057:SF1">
    <property type="entry name" value="ARSENICAL-RESISTANCE PROTEIN 3"/>
    <property type="match status" value="1"/>
</dbReference>
<feature type="compositionally biased region" description="Polar residues" evidence="9">
    <location>
        <begin position="747"/>
        <end position="764"/>
    </location>
</feature>
<evidence type="ECO:0000256" key="3">
    <source>
        <dbReference type="ARBA" id="ARBA00022448"/>
    </source>
</evidence>
<dbReference type="EMBL" id="LVVM01001771">
    <property type="protein sequence ID" value="OJA17893.1"/>
    <property type="molecule type" value="Genomic_DNA"/>
</dbReference>
<feature type="transmembrane region" description="Helical" evidence="10">
    <location>
        <begin position="267"/>
        <end position="285"/>
    </location>
</feature>
<feature type="transmembrane region" description="Helical" evidence="10">
    <location>
        <begin position="58"/>
        <end position="80"/>
    </location>
</feature>
<comment type="caution">
    <text evidence="11">The sequence shown here is derived from an EMBL/GenBank/DDBJ whole genome shotgun (WGS) entry which is preliminary data.</text>
</comment>
<dbReference type="GO" id="GO:0005886">
    <property type="term" value="C:plasma membrane"/>
    <property type="evidence" value="ECO:0007669"/>
    <property type="project" value="UniProtKB-SubCell"/>
</dbReference>
<keyword evidence="5 10" id="KW-0812">Transmembrane</keyword>
<feature type="region of interest" description="Disordered" evidence="9">
    <location>
        <begin position="728"/>
        <end position="777"/>
    </location>
</feature>
<evidence type="ECO:0000256" key="4">
    <source>
        <dbReference type="ARBA" id="ARBA00022475"/>
    </source>
</evidence>
<keyword evidence="6" id="KW-0059">Arsenical resistance</keyword>
<dbReference type="GO" id="GO:0015104">
    <property type="term" value="F:antimonite transmembrane transporter activity"/>
    <property type="evidence" value="ECO:0007669"/>
    <property type="project" value="TreeGrafter"/>
</dbReference>
<dbReference type="OrthoDB" id="187348at2759"/>
<keyword evidence="12" id="KW-1185">Reference proteome</keyword>
<feature type="transmembrane region" description="Helical" evidence="10">
    <location>
        <begin position="336"/>
        <end position="365"/>
    </location>
</feature>
<evidence type="ECO:0000313" key="12">
    <source>
        <dbReference type="Proteomes" id="UP000183567"/>
    </source>
</evidence>
<dbReference type="GO" id="GO:0015297">
    <property type="term" value="F:antiporter activity"/>
    <property type="evidence" value="ECO:0007669"/>
    <property type="project" value="InterPro"/>
</dbReference>
<organism evidence="11 12">
    <name type="scientific">Rhizopogon vesiculosus</name>
    <dbReference type="NCBI Taxonomy" id="180088"/>
    <lineage>
        <taxon>Eukaryota</taxon>
        <taxon>Fungi</taxon>
        <taxon>Dikarya</taxon>
        <taxon>Basidiomycota</taxon>
        <taxon>Agaricomycotina</taxon>
        <taxon>Agaricomycetes</taxon>
        <taxon>Agaricomycetidae</taxon>
        <taxon>Boletales</taxon>
        <taxon>Suillineae</taxon>
        <taxon>Rhizopogonaceae</taxon>
        <taxon>Rhizopogon</taxon>
    </lineage>
</organism>
<evidence type="ECO:0000256" key="9">
    <source>
        <dbReference type="SAM" id="MobiDB-lite"/>
    </source>
</evidence>
<feature type="transmembrane region" description="Helical" evidence="10">
    <location>
        <begin position="158"/>
        <end position="177"/>
    </location>
</feature>
<comment type="similarity">
    <text evidence="2">Belongs to the arsenical resistance-3 (ACR3) (TC 2.A.59) family.</text>
</comment>
<reference evidence="11 12" key="1">
    <citation type="submission" date="2016-03" db="EMBL/GenBank/DDBJ databases">
        <title>Comparative genomics of the ectomycorrhizal sister species Rhizopogon vinicolor and Rhizopogon vesiculosus (Basidiomycota: Boletales) reveals a divergence of the mating type B locus.</title>
        <authorList>
            <person name="Mujic A.B."/>
            <person name="Kuo A."/>
            <person name="Tritt A."/>
            <person name="Lipzen A."/>
            <person name="Chen C."/>
            <person name="Johnson J."/>
            <person name="Sharma A."/>
            <person name="Barry K."/>
            <person name="Grigoriev I.V."/>
            <person name="Spatafora J.W."/>
        </authorList>
    </citation>
    <scope>NUCLEOTIDE SEQUENCE [LARGE SCALE GENOMIC DNA]</scope>
    <source>
        <strain evidence="11 12">AM-OR11-056</strain>
    </source>
</reference>
<keyword evidence="7 10" id="KW-1133">Transmembrane helix</keyword>
<dbReference type="InterPro" id="IPR002657">
    <property type="entry name" value="BilAc:Na_symport/Acr3"/>
</dbReference>